<dbReference type="PANTHER" id="PTHR33540:SF2">
    <property type="entry name" value="TRNA THREONYLCARBAMOYLADENOSINE BIOSYNTHESIS PROTEIN TSAE"/>
    <property type="match status" value="1"/>
</dbReference>
<dbReference type="NCBIfam" id="TIGR00150">
    <property type="entry name" value="T6A_YjeE"/>
    <property type="match status" value="1"/>
</dbReference>
<dbReference type="GO" id="GO:0005524">
    <property type="term" value="F:ATP binding"/>
    <property type="evidence" value="ECO:0007669"/>
    <property type="project" value="UniProtKB-KW"/>
</dbReference>
<keyword evidence="9" id="KW-0460">Magnesium</keyword>
<dbReference type="STRING" id="1801735.A2645_00405"/>
<keyword evidence="5" id="KW-0819">tRNA processing</keyword>
<dbReference type="Proteomes" id="UP000182253">
    <property type="component" value="Unassembled WGS sequence"/>
</dbReference>
<reference evidence="11 12" key="1">
    <citation type="journal article" date="2016" name="Nat. Commun.">
        <title>Thousands of microbial genomes shed light on interconnected biogeochemical processes in an aquifer system.</title>
        <authorList>
            <person name="Anantharaman K."/>
            <person name="Brown C.T."/>
            <person name="Hug L.A."/>
            <person name="Sharon I."/>
            <person name="Castelle C.J."/>
            <person name="Probst A.J."/>
            <person name="Thomas B.C."/>
            <person name="Singh A."/>
            <person name="Wilkins M.J."/>
            <person name="Karaoz U."/>
            <person name="Brodie E.L."/>
            <person name="Williams K.H."/>
            <person name="Hubbard S.S."/>
            <person name="Banfield J.F."/>
        </authorList>
    </citation>
    <scope>NUCLEOTIDE SEQUENCE [LARGE SCALE GENOMIC DNA]</scope>
</reference>
<dbReference type="Gene3D" id="3.40.50.300">
    <property type="entry name" value="P-loop containing nucleotide triphosphate hydrolases"/>
    <property type="match status" value="1"/>
</dbReference>
<evidence type="ECO:0000256" key="5">
    <source>
        <dbReference type="ARBA" id="ARBA00022694"/>
    </source>
</evidence>
<protein>
    <recommendedName>
        <fullName evidence="3">tRNA threonylcarbamoyladenosine biosynthesis protein TsaE</fullName>
    </recommendedName>
    <alternativeName>
        <fullName evidence="10">t(6)A37 threonylcarbamoyladenosine biosynthesis protein TsaE</fullName>
    </alternativeName>
</protein>
<proteinExistence type="inferred from homology"/>
<evidence type="ECO:0000313" key="12">
    <source>
        <dbReference type="Proteomes" id="UP000182253"/>
    </source>
</evidence>
<name>A0A1F6UWB0_9BACT</name>
<gene>
    <name evidence="11" type="ORF">A2645_00405</name>
</gene>
<evidence type="ECO:0000256" key="10">
    <source>
        <dbReference type="ARBA" id="ARBA00032441"/>
    </source>
</evidence>
<evidence type="ECO:0000256" key="9">
    <source>
        <dbReference type="ARBA" id="ARBA00022842"/>
    </source>
</evidence>
<dbReference type="GO" id="GO:0005737">
    <property type="term" value="C:cytoplasm"/>
    <property type="evidence" value="ECO:0007669"/>
    <property type="project" value="UniProtKB-SubCell"/>
</dbReference>
<evidence type="ECO:0000313" key="11">
    <source>
        <dbReference type="EMBL" id="OGI61564.1"/>
    </source>
</evidence>
<keyword evidence="8" id="KW-0067">ATP-binding</keyword>
<keyword evidence="11" id="KW-0808">Transferase</keyword>
<keyword evidence="6" id="KW-0479">Metal-binding</keyword>
<dbReference type="AlphaFoldDB" id="A0A1F6UWB0"/>
<evidence type="ECO:0000256" key="7">
    <source>
        <dbReference type="ARBA" id="ARBA00022741"/>
    </source>
</evidence>
<evidence type="ECO:0000256" key="8">
    <source>
        <dbReference type="ARBA" id="ARBA00022840"/>
    </source>
</evidence>
<evidence type="ECO:0000256" key="6">
    <source>
        <dbReference type="ARBA" id="ARBA00022723"/>
    </source>
</evidence>
<comment type="similarity">
    <text evidence="2">Belongs to the TsaE family.</text>
</comment>
<dbReference type="PANTHER" id="PTHR33540">
    <property type="entry name" value="TRNA THREONYLCARBAMOYLADENOSINE BIOSYNTHESIS PROTEIN TSAE"/>
    <property type="match status" value="1"/>
</dbReference>
<evidence type="ECO:0000256" key="3">
    <source>
        <dbReference type="ARBA" id="ARBA00019010"/>
    </source>
</evidence>
<comment type="caution">
    <text evidence="11">The sequence shown here is derived from an EMBL/GenBank/DDBJ whole genome shotgun (WGS) entry which is preliminary data.</text>
</comment>
<comment type="subcellular location">
    <subcellularLocation>
        <location evidence="1">Cytoplasm</location>
    </subcellularLocation>
</comment>
<organism evidence="11 12">
    <name type="scientific">Candidatus Nomurabacteria bacterium RIFCSPHIGHO2_01_FULL_39_9</name>
    <dbReference type="NCBI Taxonomy" id="1801735"/>
    <lineage>
        <taxon>Bacteria</taxon>
        <taxon>Candidatus Nomuraibacteriota</taxon>
    </lineage>
</organism>
<dbReference type="SUPFAM" id="SSF52540">
    <property type="entry name" value="P-loop containing nucleoside triphosphate hydrolases"/>
    <property type="match status" value="1"/>
</dbReference>
<evidence type="ECO:0000256" key="2">
    <source>
        <dbReference type="ARBA" id="ARBA00007599"/>
    </source>
</evidence>
<evidence type="ECO:0000256" key="1">
    <source>
        <dbReference type="ARBA" id="ARBA00004496"/>
    </source>
</evidence>
<dbReference type="InterPro" id="IPR003442">
    <property type="entry name" value="T6A_TsaE"/>
</dbReference>
<dbReference type="GO" id="GO:0016740">
    <property type="term" value="F:transferase activity"/>
    <property type="evidence" value="ECO:0007669"/>
    <property type="project" value="UniProtKB-KW"/>
</dbReference>
<sequence>MLETKKAALNFLKILPKIKDKKRATVIGLYGNLGAGKTTFTQFVAKELGVSRTIISPTFVIERIYGLNKKGVPFKKLIHIDAYRLDNPEELLVLGFKEILKDKNNLILIEWADKVFEILPKDHFKIFFSFSKQKNKIKESREIFYGK</sequence>
<dbReference type="EMBL" id="MFTL01000013">
    <property type="protein sequence ID" value="OGI61564.1"/>
    <property type="molecule type" value="Genomic_DNA"/>
</dbReference>
<dbReference type="Pfam" id="PF02367">
    <property type="entry name" value="TsaE"/>
    <property type="match status" value="1"/>
</dbReference>
<accession>A0A1F6UWB0</accession>
<keyword evidence="4" id="KW-0963">Cytoplasm</keyword>
<dbReference type="InterPro" id="IPR027417">
    <property type="entry name" value="P-loop_NTPase"/>
</dbReference>
<evidence type="ECO:0000256" key="4">
    <source>
        <dbReference type="ARBA" id="ARBA00022490"/>
    </source>
</evidence>
<dbReference type="GO" id="GO:0002949">
    <property type="term" value="P:tRNA threonylcarbamoyladenosine modification"/>
    <property type="evidence" value="ECO:0007669"/>
    <property type="project" value="InterPro"/>
</dbReference>
<dbReference type="CDD" id="cd02019">
    <property type="entry name" value="NK"/>
    <property type="match status" value="1"/>
</dbReference>
<dbReference type="GO" id="GO:0046872">
    <property type="term" value="F:metal ion binding"/>
    <property type="evidence" value="ECO:0007669"/>
    <property type="project" value="UniProtKB-KW"/>
</dbReference>
<keyword evidence="7" id="KW-0547">Nucleotide-binding</keyword>